<name>A0AAD8A6R1_DIPPU</name>
<keyword evidence="2" id="KW-1185">Reference proteome</keyword>
<dbReference type="AlphaFoldDB" id="A0AAD8A6R1"/>
<evidence type="ECO:0000313" key="1">
    <source>
        <dbReference type="EMBL" id="KAJ9593496.1"/>
    </source>
</evidence>
<feature type="non-terminal residue" evidence="1">
    <location>
        <position position="1"/>
    </location>
</feature>
<reference evidence="1" key="2">
    <citation type="submission" date="2023-05" db="EMBL/GenBank/DDBJ databases">
        <authorList>
            <person name="Fouks B."/>
        </authorList>
    </citation>
    <scope>NUCLEOTIDE SEQUENCE</scope>
    <source>
        <strain evidence="1">Stay&amp;Tobe</strain>
        <tissue evidence="1">Testes</tissue>
    </source>
</reference>
<gene>
    <name evidence="1" type="ORF">L9F63_014949</name>
</gene>
<comment type="caution">
    <text evidence="1">The sequence shown here is derived from an EMBL/GenBank/DDBJ whole genome shotgun (WGS) entry which is preliminary data.</text>
</comment>
<proteinExistence type="predicted"/>
<evidence type="ECO:0000313" key="2">
    <source>
        <dbReference type="Proteomes" id="UP001233999"/>
    </source>
</evidence>
<protein>
    <submittedName>
        <fullName evidence="1">Uncharacterized protein</fullName>
    </submittedName>
</protein>
<reference evidence="1" key="1">
    <citation type="journal article" date="2023" name="IScience">
        <title>Live-bearing cockroach genome reveals convergent evolutionary mechanisms linked to viviparity in insects and beyond.</title>
        <authorList>
            <person name="Fouks B."/>
            <person name="Harrison M.C."/>
            <person name="Mikhailova A.A."/>
            <person name="Marchal E."/>
            <person name="English S."/>
            <person name="Carruthers M."/>
            <person name="Jennings E.C."/>
            <person name="Chiamaka E.L."/>
            <person name="Frigard R.A."/>
            <person name="Pippel M."/>
            <person name="Attardo G.M."/>
            <person name="Benoit J.B."/>
            <person name="Bornberg-Bauer E."/>
            <person name="Tobe S.S."/>
        </authorList>
    </citation>
    <scope>NUCLEOTIDE SEQUENCE</scope>
    <source>
        <strain evidence="1">Stay&amp;Tobe</strain>
    </source>
</reference>
<accession>A0AAD8A6R1</accession>
<organism evidence="1 2">
    <name type="scientific">Diploptera punctata</name>
    <name type="common">Pacific beetle cockroach</name>
    <dbReference type="NCBI Taxonomy" id="6984"/>
    <lineage>
        <taxon>Eukaryota</taxon>
        <taxon>Metazoa</taxon>
        <taxon>Ecdysozoa</taxon>
        <taxon>Arthropoda</taxon>
        <taxon>Hexapoda</taxon>
        <taxon>Insecta</taxon>
        <taxon>Pterygota</taxon>
        <taxon>Neoptera</taxon>
        <taxon>Polyneoptera</taxon>
        <taxon>Dictyoptera</taxon>
        <taxon>Blattodea</taxon>
        <taxon>Blaberoidea</taxon>
        <taxon>Blaberidae</taxon>
        <taxon>Diplopterinae</taxon>
        <taxon>Diploptera</taxon>
    </lineage>
</organism>
<sequence>LSELTTVQSTVGLYATFVICDYSVITNKSPEFVEVDHKIGVSHIRYRLPIYERIRFHTSLYERNGSKHPPIFSDIAFGSIMEISDYPDIIRQYYRRNYIFRPTLNVSIRRLNQKFENSTSKSSLAIVRLYFIGELWTLDIFHCDYQVK</sequence>
<dbReference type="EMBL" id="JASPKZ010003434">
    <property type="protein sequence ID" value="KAJ9593496.1"/>
    <property type="molecule type" value="Genomic_DNA"/>
</dbReference>
<dbReference type="Proteomes" id="UP001233999">
    <property type="component" value="Unassembled WGS sequence"/>
</dbReference>
<feature type="non-terminal residue" evidence="1">
    <location>
        <position position="148"/>
    </location>
</feature>